<name>A0A9D3MCA9_ANGAN</name>
<proteinExistence type="predicted"/>
<feature type="non-terminal residue" evidence="1">
    <location>
        <position position="1"/>
    </location>
</feature>
<comment type="caution">
    <text evidence="1">The sequence shown here is derived from an EMBL/GenBank/DDBJ whole genome shotgun (WGS) entry which is preliminary data.</text>
</comment>
<accession>A0A9D3MCA9</accession>
<sequence length="55" mass="6250">EIAFSREPWPTYAGETQVITSQHSCGYICDLFKRKTHGQSHKSKHHSPTGIYLCS</sequence>
<dbReference type="EMBL" id="JAFIRN010000006">
    <property type="protein sequence ID" value="KAG5846349.1"/>
    <property type="molecule type" value="Genomic_DNA"/>
</dbReference>
<evidence type="ECO:0000313" key="1">
    <source>
        <dbReference type="EMBL" id="KAG5846349.1"/>
    </source>
</evidence>
<gene>
    <name evidence="1" type="ORF">ANANG_G00113990</name>
</gene>
<evidence type="ECO:0000313" key="2">
    <source>
        <dbReference type="Proteomes" id="UP001044222"/>
    </source>
</evidence>
<organism evidence="1 2">
    <name type="scientific">Anguilla anguilla</name>
    <name type="common">European freshwater eel</name>
    <name type="synonym">Muraena anguilla</name>
    <dbReference type="NCBI Taxonomy" id="7936"/>
    <lineage>
        <taxon>Eukaryota</taxon>
        <taxon>Metazoa</taxon>
        <taxon>Chordata</taxon>
        <taxon>Craniata</taxon>
        <taxon>Vertebrata</taxon>
        <taxon>Euteleostomi</taxon>
        <taxon>Actinopterygii</taxon>
        <taxon>Neopterygii</taxon>
        <taxon>Teleostei</taxon>
        <taxon>Anguilliformes</taxon>
        <taxon>Anguillidae</taxon>
        <taxon>Anguilla</taxon>
    </lineage>
</organism>
<protein>
    <submittedName>
        <fullName evidence="1">Uncharacterized protein</fullName>
    </submittedName>
</protein>
<reference evidence="1" key="1">
    <citation type="submission" date="2021-01" db="EMBL/GenBank/DDBJ databases">
        <title>A chromosome-scale assembly of European eel, Anguilla anguilla.</title>
        <authorList>
            <person name="Henkel C."/>
            <person name="Jong-Raadsen S.A."/>
            <person name="Dufour S."/>
            <person name="Weltzien F.-A."/>
            <person name="Palstra A.P."/>
            <person name="Pelster B."/>
            <person name="Spaink H.P."/>
            <person name="Van Den Thillart G.E."/>
            <person name="Jansen H."/>
            <person name="Zahm M."/>
            <person name="Klopp C."/>
            <person name="Cedric C."/>
            <person name="Louis A."/>
            <person name="Berthelot C."/>
            <person name="Parey E."/>
            <person name="Roest Crollius H."/>
            <person name="Montfort J."/>
            <person name="Robinson-Rechavi M."/>
            <person name="Bucao C."/>
            <person name="Bouchez O."/>
            <person name="Gislard M."/>
            <person name="Lluch J."/>
            <person name="Milhes M."/>
            <person name="Lampietro C."/>
            <person name="Lopez Roques C."/>
            <person name="Donnadieu C."/>
            <person name="Braasch I."/>
            <person name="Desvignes T."/>
            <person name="Postlethwait J."/>
            <person name="Bobe J."/>
            <person name="Guiguen Y."/>
            <person name="Dirks R."/>
        </authorList>
    </citation>
    <scope>NUCLEOTIDE SEQUENCE</scope>
    <source>
        <strain evidence="1">Tag_6206</strain>
        <tissue evidence="1">Liver</tissue>
    </source>
</reference>
<keyword evidence="2" id="KW-1185">Reference proteome</keyword>
<dbReference type="AlphaFoldDB" id="A0A9D3MCA9"/>
<dbReference type="Proteomes" id="UP001044222">
    <property type="component" value="Unassembled WGS sequence"/>
</dbReference>